<dbReference type="GO" id="GO:0016787">
    <property type="term" value="F:hydrolase activity"/>
    <property type="evidence" value="ECO:0007669"/>
    <property type="project" value="UniProtKB-KW"/>
</dbReference>
<sequence>MIKILLLSALFGLVALAPSACRQAAPADVVTAPKPPTLVSSELLGTYTVDQLKGRYNGATSFLKLLTQYGIKVYRLTYNTTNSDGSAIVASGAVLIPQTAQALSLISMQHGTISSDEQAPSYYRSSSEAYTFGSVFASVGYIVAAPDYIGYGASNKLPHPYEHYASLASASLDMLRATKEFLAAQKVNWNQKLYTAGYSEGGYATMALQKKLEAEALTEFNLIASSAGAGAYDKPAFMRYIVNTRTQGSVDYNRLYLWVLLTYDRVYGLNRPASYYFKEPYASRVQANGRSALINVSFNEALTDTFRQAIQNGTDTEFIRAVQANDIHDWKPLAPTRLYHGDADSTVFYFNTQNAYDAMQSRGATNVALYRLPGRTHATGILDFVLGTFEFFSSKQAQ</sequence>
<gene>
    <name evidence="2" type="ORF">J2I46_10310</name>
</gene>
<dbReference type="SUPFAM" id="SSF53474">
    <property type="entry name" value="alpha/beta-Hydrolases"/>
    <property type="match status" value="1"/>
</dbReference>
<dbReference type="RefSeq" id="WP_207328915.1">
    <property type="nucleotide sequence ID" value="NZ_JAFMYW010000002.1"/>
</dbReference>
<reference evidence="2 3" key="1">
    <citation type="submission" date="2021-03" db="EMBL/GenBank/DDBJ databases">
        <title>Fibrella sp. HMF5405 genome sequencing and assembly.</title>
        <authorList>
            <person name="Kang H."/>
            <person name="Kim H."/>
            <person name="Bae S."/>
            <person name="Joh K."/>
        </authorList>
    </citation>
    <scope>NUCLEOTIDE SEQUENCE [LARGE SCALE GENOMIC DNA]</scope>
    <source>
        <strain evidence="2 3">HMF5405</strain>
    </source>
</reference>
<dbReference type="Proteomes" id="UP000664628">
    <property type="component" value="Unassembled WGS sequence"/>
</dbReference>
<comment type="caution">
    <text evidence="2">The sequence shown here is derived from an EMBL/GenBank/DDBJ whole genome shotgun (WGS) entry which is preliminary data.</text>
</comment>
<dbReference type="InterPro" id="IPR005152">
    <property type="entry name" value="Lipase_secreted"/>
</dbReference>
<evidence type="ECO:0000256" key="1">
    <source>
        <dbReference type="SAM" id="SignalP"/>
    </source>
</evidence>
<accession>A0ABS3JHT3</accession>
<dbReference type="PANTHER" id="PTHR34853">
    <property type="match status" value="1"/>
</dbReference>
<keyword evidence="3" id="KW-1185">Reference proteome</keyword>
<proteinExistence type="predicted"/>
<evidence type="ECO:0000313" key="3">
    <source>
        <dbReference type="Proteomes" id="UP000664628"/>
    </source>
</evidence>
<feature type="chain" id="PRO_5046228152" evidence="1">
    <location>
        <begin position="25"/>
        <end position="398"/>
    </location>
</feature>
<dbReference type="InterPro" id="IPR029058">
    <property type="entry name" value="AB_hydrolase_fold"/>
</dbReference>
<keyword evidence="2" id="KW-0378">Hydrolase</keyword>
<feature type="signal peptide" evidence="1">
    <location>
        <begin position="1"/>
        <end position="24"/>
    </location>
</feature>
<keyword evidence="1" id="KW-0732">Signal</keyword>
<dbReference type="Pfam" id="PF03583">
    <property type="entry name" value="LIP"/>
    <property type="match status" value="1"/>
</dbReference>
<dbReference type="EMBL" id="JAFMYW010000002">
    <property type="protein sequence ID" value="MBO0948976.1"/>
    <property type="molecule type" value="Genomic_DNA"/>
</dbReference>
<dbReference type="Gene3D" id="3.40.50.1820">
    <property type="entry name" value="alpha/beta hydrolase"/>
    <property type="match status" value="1"/>
</dbReference>
<name>A0ABS3JHT3_9BACT</name>
<organism evidence="2 3">
    <name type="scientific">Fibrella forsythiae</name>
    <dbReference type="NCBI Taxonomy" id="2817061"/>
    <lineage>
        <taxon>Bacteria</taxon>
        <taxon>Pseudomonadati</taxon>
        <taxon>Bacteroidota</taxon>
        <taxon>Cytophagia</taxon>
        <taxon>Cytophagales</taxon>
        <taxon>Spirosomataceae</taxon>
        <taxon>Fibrella</taxon>
    </lineage>
</organism>
<protein>
    <submittedName>
        <fullName evidence="2">Alpha/beta hydrolase</fullName>
    </submittedName>
</protein>
<dbReference type="PANTHER" id="PTHR34853:SF1">
    <property type="entry name" value="LIPASE 5"/>
    <property type="match status" value="1"/>
</dbReference>
<dbReference type="Gene3D" id="1.10.260.160">
    <property type="match status" value="1"/>
</dbReference>
<evidence type="ECO:0000313" key="2">
    <source>
        <dbReference type="EMBL" id="MBO0948976.1"/>
    </source>
</evidence>